<protein>
    <submittedName>
        <fullName evidence="10">Zinc finger protein 850</fullName>
    </submittedName>
</protein>
<sequence length="1377" mass="158894">MIMNRQVDVKALVSHVIRGDGANKCRICMGETTEGQVHLSDTVLMEGDKPLTLSEVLEIVTGIQVPLDGDLPSGVCVDCYSCALNAANFRTMCWQTSYRWDTTLQVLHELPSQHIGNNKLMFAILDDEQLFVVIDEEELNTDTAFERLGKHLSTSDAINESHEEISKNVSDSHNEIHPTVEKNESEVHDKGHPIKDALNKNIQQLEDLTTQSIGSHLDIRGRMECPNCEKNFDNPLNFYQHLNRSMDMKRACHVCGKVTSRDALVSHLVDAHNVKVHECKKCSALLLTANAFNKHLKKAHSPGAFACVDCGQSYQTQNAFRVHESIHRQKTCRNCKKIFRNLKCYMYHVQKCKLNDPVDIKDKTEMRSTLEMENRKRTKTGTRGSFEGTFICDYCNKQFAKKKYITSHIQIVHLKNTHSPCVYCGKSLATAHMTEHLKKHELDLSFKCQQCGIVLKSRLGYIQHLRLHTGERPYACEICNETFCASSRRSEHMRKFHKAPRELKHACKLCPAKFRLPYRLKKHMNALHTNKSEESNFYECKECREKFGSCRGLLHHSRVHQKIAFMNKKPEKSIILKVFNEVLPETELPVVLCRECTNSAFYAWNFKSLCSNSELEWKEAVNVLSNNAELIKPNTEDKIFYMRFDKEGAVFKDHVAKIYSLAEAANRFADVLKSNRKLEREKSKKLIEPKIRFSTKCHMCGKDFNNPQHLNQHLMSTAKGVCSVCGKIMPKEKLQKHLKSRHNKYVFPCEICLQIFEDQSSLSHHSELHASGMPQCKVCKHGFRNDRALLAHMYAHTLFVCSNCSKSFENRKCYMYHKESCSATRPQEVEVDGVYECDECGKKYTKKPSLRIHIIQKHLNVLPIICQICGKRSATKNHHKSHELVHKKEREMYQCYCGAKMKTAIGFHMHQRIHSGEKPYECEDCGDRFLSASRRLDHIKRRHRSGKPSHSCKKCGAGFIRDEPTCPKMLCVPCTHYAVSAYEFRLFARNSQKLWHNCVSSIDNLFPLTTNKSFYVIIKENLLLQSFNNFEGTSKDLAHHLTNRFKKKPIATEKKPRHPRSGPSCECTDCGKAFLSPYYLNTHLRNSGQKEACWLCGAVLIRGPQMKQHLEDVHNTVMHLCSECPVLLKSAVDKRKHEKKCHGPGRLTCNDCGRTFQRKNSFEVHSQMHTVRTCRACGMQFTNRGCYREHRAKCEPDAKPNLKLIPRSRRSNIRDPATFTCDYCNKTYHSRPQLKNHIQWIHMDIRPHQCQWCGKRFYTPARLAEHTVVHTRVRNFECDICGAKLVSKMAAVYHRRRHTGEKPYECQDCGEKFISSSRRSEHAKRRHNKGSRFQCTLCLCSFVRTHELKKHVLKVHNPESPIMVKVKKVKEFVKANV</sequence>
<feature type="domain" description="C2H2-type" evidence="7">
    <location>
        <begin position="920"/>
        <end position="948"/>
    </location>
</feature>
<dbReference type="PROSITE" id="PS51915">
    <property type="entry name" value="ZAD"/>
    <property type="match status" value="1"/>
</dbReference>
<evidence type="ECO:0000256" key="5">
    <source>
        <dbReference type="PROSITE-ProRule" id="PRU00042"/>
    </source>
</evidence>
<feature type="domain" description="C2H2-type" evidence="7">
    <location>
        <begin position="538"/>
        <end position="560"/>
    </location>
</feature>
<keyword evidence="4 6" id="KW-0862">Zinc</keyword>
<dbReference type="OrthoDB" id="8117402at2759"/>
<dbReference type="SMART" id="SM00355">
    <property type="entry name" value="ZnF_C2H2"/>
    <property type="match status" value="29"/>
</dbReference>
<feature type="binding site" evidence="6">
    <location>
        <position position="79"/>
    </location>
    <ligand>
        <name>Zn(2+)</name>
        <dbReference type="ChEBI" id="CHEBI:29105"/>
    </ligand>
</feature>
<accession>A0A6J1P2Z1</accession>
<feature type="domain" description="C2H2-type" evidence="7">
    <location>
        <begin position="864"/>
        <end position="891"/>
    </location>
</feature>
<feature type="domain" description="C2H2-type" evidence="7">
    <location>
        <begin position="446"/>
        <end position="473"/>
    </location>
</feature>
<feature type="domain" description="C2H2-type" evidence="7">
    <location>
        <begin position="474"/>
        <end position="502"/>
    </location>
</feature>
<dbReference type="InterPro" id="IPR012934">
    <property type="entry name" value="Znf_AD"/>
</dbReference>
<dbReference type="SUPFAM" id="SSF57716">
    <property type="entry name" value="Glucocorticoid receptor-like (DNA-binding domain)"/>
    <property type="match status" value="1"/>
</dbReference>
<organism evidence="9 10">
    <name type="scientific">Bicyclus anynana</name>
    <name type="common">Squinting bush brown butterfly</name>
    <dbReference type="NCBI Taxonomy" id="110368"/>
    <lineage>
        <taxon>Eukaryota</taxon>
        <taxon>Metazoa</taxon>
        <taxon>Ecdysozoa</taxon>
        <taxon>Arthropoda</taxon>
        <taxon>Hexapoda</taxon>
        <taxon>Insecta</taxon>
        <taxon>Pterygota</taxon>
        <taxon>Neoptera</taxon>
        <taxon>Endopterygota</taxon>
        <taxon>Lepidoptera</taxon>
        <taxon>Glossata</taxon>
        <taxon>Ditrysia</taxon>
        <taxon>Papilionoidea</taxon>
        <taxon>Nymphalidae</taxon>
        <taxon>Satyrinae</taxon>
        <taxon>Satyrini</taxon>
        <taxon>Mycalesina</taxon>
        <taxon>Bicyclus</taxon>
    </lineage>
</organism>
<dbReference type="GO" id="GO:0008270">
    <property type="term" value="F:zinc ion binding"/>
    <property type="evidence" value="ECO:0007669"/>
    <property type="project" value="UniProtKB-UniRule"/>
</dbReference>
<gene>
    <name evidence="10" type="primary">LOC112056353</name>
</gene>
<feature type="binding site" evidence="6">
    <location>
        <position position="25"/>
    </location>
    <ligand>
        <name>Zn(2+)</name>
        <dbReference type="ChEBI" id="CHEBI:29105"/>
    </ligand>
</feature>
<dbReference type="Gene3D" id="3.30.160.60">
    <property type="entry name" value="Classic Zinc Finger"/>
    <property type="match status" value="15"/>
</dbReference>
<dbReference type="KEGG" id="bany:112056353"/>
<feature type="domain" description="C2H2-type" evidence="7">
    <location>
        <begin position="799"/>
        <end position="826"/>
    </location>
</feature>
<keyword evidence="1 6" id="KW-0479">Metal-binding</keyword>
<dbReference type="PANTHER" id="PTHR24379">
    <property type="entry name" value="KRAB AND ZINC FINGER DOMAIN-CONTAINING"/>
    <property type="match status" value="1"/>
</dbReference>
<evidence type="ECO:0000256" key="2">
    <source>
        <dbReference type="ARBA" id="ARBA00022737"/>
    </source>
</evidence>
<evidence type="ECO:0000313" key="10">
    <source>
        <dbReference type="RefSeq" id="XP_023952542.2"/>
    </source>
</evidence>
<feature type="domain" description="C2H2-type" evidence="7">
    <location>
        <begin position="305"/>
        <end position="327"/>
    </location>
</feature>
<evidence type="ECO:0000256" key="3">
    <source>
        <dbReference type="ARBA" id="ARBA00022771"/>
    </source>
</evidence>
<dbReference type="PROSITE" id="PS00028">
    <property type="entry name" value="ZINC_FINGER_C2H2_1"/>
    <property type="match status" value="17"/>
</dbReference>
<feature type="domain" description="C2H2-type" evidence="7">
    <location>
        <begin position="747"/>
        <end position="774"/>
    </location>
</feature>
<evidence type="ECO:0000259" key="8">
    <source>
        <dbReference type="PROSITE" id="PS51915"/>
    </source>
</evidence>
<proteinExistence type="predicted"/>
<dbReference type="PROSITE" id="PS50157">
    <property type="entry name" value="ZINC_FINGER_C2H2_2"/>
    <property type="match status" value="20"/>
</dbReference>
<feature type="domain" description="C2H2-type" evidence="7">
    <location>
        <begin position="893"/>
        <end position="919"/>
    </location>
</feature>
<feature type="domain" description="C2H2-type" evidence="7">
    <location>
        <begin position="835"/>
        <end position="863"/>
    </location>
</feature>
<feature type="domain" description="C2H2-type" evidence="7">
    <location>
        <begin position="1304"/>
        <end position="1332"/>
    </location>
</feature>
<keyword evidence="9" id="KW-1185">Reference proteome</keyword>
<dbReference type="InterPro" id="IPR013087">
    <property type="entry name" value="Znf_C2H2_type"/>
</dbReference>
<reference evidence="10" key="1">
    <citation type="submission" date="2025-08" db="UniProtKB">
        <authorList>
            <consortium name="RefSeq"/>
        </authorList>
    </citation>
    <scope>IDENTIFICATION</scope>
</reference>
<dbReference type="PANTHER" id="PTHR24379:SF127">
    <property type="entry name" value="BLOODY FINGERS-RELATED"/>
    <property type="match status" value="1"/>
</dbReference>
<feature type="binding site" evidence="6">
    <location>
        <position position="76"/>
    </location>
    <ligand>
        <name>Zn(2+)</name>
        <dbReference type="ChEBI" id="CHEBI:29105"/>
    </ligand>
</feature>
<feature type="domain" description="C2H2-type" evidence="7">
    <location>
        <begin position="1147"/>
        <end position="1170"/>
    </location>
</feature>
<dbReference type="RefSeq" id="XP_023952542.2">
    <property type="nucleotide sequence ID" value="XM_024096774.2"/>
</dbReference>
<feature type="domain" description="C2H2-type" evidence="7">
    <location>
        <begin position="695"/>
        <end position="713"/>
    </location>
</feature>
<dbReference type="SMART" id="SM00868">
    <property type="entry name" value="zf-AD"/>
    <property type="match status" value="3"/>
</dbReference>
<dbReference type="GeneID" id="112056353"/>
<dbReference type="Pfam" id="PF00096">
    <property type="entry name" value="zf-C2H2"/>
    <property type="match status" value="4"/>
</dbReference>
<evidence type="ECO:0000313" key="9">
    <source>
        <dbReference type="Proteomes" id="UP001652582"/>
    </source>
</evidence>
<feature type="domain" description="C2H2-type" evidence="7">
    <location>
        <begin position="1248"/>
        <end position="1275"/>
    </location>
</feature>
<feature type="domain" description="C2H2-type" evidence="7">
    <location>
        <begin position="1333"/>
        <end position="1361"/>
    </location>
</feature>
<evidence type="ECO:0000256" key="6">
    <source>
        <dbReference type="PROSITE-ProRule" id="PRU01263"/>
    </source>
</evidence>
<evidence type="ECO:0000256" key="4">
    <source>
        <dbReference type="ARBA" id="ARBA00022833"/>
    </source>
</evidence>
<keyword evidence="3 5" id="KW-0863">Zinc-finger</keyword>
<evidence type="ECO:0000259" key="7">
    <source>
        <dbReference type="PROSITE" id="PS50157"/>
    </source>
</evidence>
<feature type="domain" description="C2H2-type" evidence="7">
    <location>
        <begin position="1219"/>
        <end position="1247"/>
    </location>
</feature>
<dbReference type="Pfam" id="PF07776">
    <property type="entry name" value="zf-AD"/>
    <property type="match status" value="1"/>
</dbReference>
<feature type="domain" description="C2H2-type" evidence="7">
    <location>
        <begin position="390"/>
        <end position="418"/>
    </location>
</feature>
<feature type="domain" description="C2H2-type" evidence="7">
    <location>
        <begin position="1276"/>
        <end position="1303"/>
    </location>
</feature>
<dbReference type="Proteomes" id="UP001652582">
    <property type="component" value="Chromosome 26"/>
</dbReference>
<feature type="domain" description="C2H2-type" evidence="7">
    <location>
        <begin position="505"/>
        <end position="533"/>
    </location>
</feature>
<keyword evidence="2" id="KW-0677">Repeat</keyword>
<feature type="binding site" evidence="6">
    <location>
        <position position="28"/>
    </location>
    <ligand>
        <name>Zn(2+)</name>
        <dbReference type="ChEBI" id="CHEBI:29105"/>
    </ligand>
</feature>
<feature type="domain" description="ZAD" evidence="8">
    <location>
        <begin position="23"/>
        <end position="103"/>
    </location>
</feature>
<dbReference type="GO" id="GO:0005634">
    <property type="term" value="C:nucleus"/>
    <property type="evidence" value="ECO:0007669"/>
    <property type="project" value="InterPro"/>
</dbReference>
<feature type="domain" description="C2H2-type" evidence="7">
    <location>
        <begin position="1065"/>
        <end position="1092"/>
    </location>
</feature>
<evidence type="ECO:0000256" key="1">
    <source>
        <dbReference type="ARBA" id="ARBA00022723"/>
    </source>
</evidence>
<name>A0A6J1P2Z1_BICAN</name>
<dbReference type="InterPro" id="IPR036236">
    <property type="entry name" value="Znf_C2H2_sf"/>
</dbReference>
<dbReference type="SUPFAM" id="SSF57667">
    <property type="entry name" value="beta-beta-alpha zinc fingers"/>
    <property type="match status" value="7"/>
</dbReference>